<proteinExistence type="predicted"/>
<dbReference type="AlphaFoldDB" id="A0A8G1RQR6"/>
<keyword evidence="1" id="KW-1133">Transmembrane helix</keyword>
<gene>
    <name evidence="2" type="ORF">BO72DRAFT_151418</name>
</gene>
<feature type="transmembrane region" description="Helical" evidence="1">
    <location>
        <begin position="30"/>
        <end position="52"/>
    </location>
</feature>
<keyword evidence="1" id="KW-0812">Transmembrane</keyword>
<reference evidence="2 3" key="1">
    <citation type="submission" date="2018-02" db="EMBL/GenBank/DDBJ databases">
        <title>The genomes of Aspergillus section Nigri reveals drivers in fungal speciation.</title>
        <authorList>
            <consortium name="DOE Joint Genome Institute"/>
            <person name="Vesth T.C."/>
            <person name="Nybo J."/>
            <person name="Theobald S."/>
            <person name="Brandl J."/>
            <person name="Frisvad J.C."/>
            <person name="Nielsen K.F."/>
            <person name="Lyhne E.K."/>
            <person name="Kogle M.E."/>
            <person name="Kuo A."/>
            <person name="Riley R."/>
            <person name="Clum A."/>
            <person name="Nolan M."/>
            <person name="Lipzen A."/>
            <person name="Salamov A."/>
            <person name="Henrissat B."/>
            <person name="Wiebenga A."/>
            <person name="De vries R.P."/>
            <person name="Grigoriev I.V."/>
            <person name="Mortensen U.H."/>
            <person name="Andersen M.R."/>
            <person name="Baker S.E."/>
        </authorList>
    </citation>
    <scope>NUCLEOTIDE SEQUENCE [LARGE SCALE GENOMIC DNA]</scope>
    <source>
        <strain evidence="2 3">CBS 313.89</strain>
    </source>
</reference>
<accession>A0A8G1RQR6</accession>
<dbReference type="RefSeq" id="XP_040800205.1">
    <property type="nucleotide sequence ID" value="XM_040939236.1"/>
</dbReference>
<dbReference type="Proteomes" id="UP000249789">
    <property type="component" value="Unassembled WGS sequence"/>
</dbReference>
<evidence type="ECO:0000313" key="3">
    <source>
        <dbReference type="Proteomes" id="UP000249789"/>
    </source>
</evidence>
<dbReference type="VEuPathDB" id="FungiDB:BO72DRAFT_151418"/>
<name>A0A8G1RQR6_9EURO</name>
<dbReference type="GeneID" id="63856569"/>
<keyword evidence="1" id="KW-0472">Membrane</keyword>
<protein>
    <submittedName>
        <fullName evidence="2">Uncharacterized protein</fullName>
    </submittedName>
</protein>
<keyword evidence="3" id="KW-1185">Reference proteome</keyword>
<evidence type="ECO:0000313" key="2">
    <source>
        <dbReference type="EMBL" id="RAK76195.1"/>
    </source>
</evidence>
<sequence>MVTCSILAFSLFHISYTLVRLCGSCREYYIPAKGVCTSTVLVVLFGFLYDFLHFPFVAKVWKSCWHIELETICRGHESCKMDNSLQPEHVSTLIHMMHS</sequence>
<evidence type="ECO:0000256" key="1">
    <source>
        <dbReference type="SAM" id="Phobius"/>
    </source>
</evidence>
<dbReference type="EMBL" id="KZ824651">
    <property type="protein sequence ID" value="RAK76195.1"/>
    <property type="molecule type" value="Genomic_DNA"/>
</dbReference>
<organism evidence="2 3">
    <name type="scientific">Aspergillus fijiensis CBS 313.89</name>
    <dbReference type="NCBI Taxonomy" id="1448319"/>
    <lineage>
        <taxon>Eukaryota</taxon>
        <taxon>Fungi</taxon>
        <taxon>Dikarya</taxon>
        <taxon>Ascomycota</taxon>
        <taxon>Pezizomycotina</taxon>
        <taxon>Eurotiomycetes</taxon>
        <taxon>Eurotiomycetidae</taxon>
        <taxon>Eurotiales</taxon>
        <taxon>Aspergillaceae</taxon>
        <taxon>Aspergillus</taxon>
    </lineage>
</organism>